<dbReference type="InterPro" id="IPR014710">
    <property type="entry name" value="RmlC-like_jellyroll"/>
</dbReference>
<accession>A0A2N9WWQ4</accession>
<organism evidence="8 9">
    <name type="scientific">Snodgrassella alvi</name>
    <dbReference type="NCBI Taxonomy" id="1196083"/>
    <lineage>
        <taxon>Bacteria</taxon>
        <taxon>Pseudomonadati</taxon>
        <taxon>Pseudomonadota</taxon>
        <taxon>Betaproteobacteria</taxon>
        <taxon>Neisseriales</taxon>
        <taxon>Neisseriaceae</taxon>
        <taxon>Snodgrassella</taxon>
    </lineage>
</organism>
<dbReference type="Gene3D" id="2.60.120.10">
    <property type="entry name" value="Jelly Rolls"/>
    <property type="match status" value="1"/>
</dbReference>
<dbReference type="NCBIfam" id="TIGR01221">
    <property type="entry name" value="rmlC"/>
    <property type="match status" value="1"/>
</dbReference>
<sequence length="189" mass="21716">MNVIDTPIKGLLIIEPLVFNDDRGWFMESFSQNQFEQVLQERDLPCPIFVQDNHSLSHKGVIRGLHYQISPHEQGKLVRVVQGSVWDVAVDIRPDSPTFGQWYGVELSATNLRQLWIPAGFAHGFIAMENNTQFLYKTTDFYSKECERSLLWNDPELAISWPISSDMVVSQTIKDAQAPNFAHFKTYII</sequence>
<comment type="pathway">
    <text evidence="7">Carbohydrate biosynthesis; dTDP-L-rhamnose biosynthesis.</text>
</comment>
<dbReference type="Proteomes" id="UP000231293">
    <property type="component" value="Unassembled WGS sequence"/>
</dbReference>
<feature type="active site" description="Proton acceptor" evidence="5">
    <location>
        <position position="66"/>
    </location>
</feature>
<evidence type="ECO:0000256" key="1">
    <source>
        <dbReference type="ARBA" id="ARBA00001298"/>
    </source>
</evidence>
<evidence type="ECO:0000256" key="2">
    <source>
        <dbReference type="ARBA" id="ARBA00001997"/>
    </source>
</evidence>
<comment type="subunit">
    <text evidence="7">Homodimer.</text>
</comment>
<proteinExistence type="inferred from homology"/>
<evidence type="ECO:0000256" key="4">
    <source>
        <dbReference type="ARBA" id="ARBA00019595"/>
    </source>
</evidence>
<feature type="active site" description="Proton donor" evidence="5">
    <location>
        <position position="136"/>
    </location>
</feature>
<dbReference type="EMBL" id="MDVB01000004">
    <property type="protein sequence ID" value="PIT18659.1"/>
    <property type="molecule type" value="Genomic_DNA"/>
</dbReference>
<evidence type="ECO:0000313" key="9">
    <source>
        <dbReference type="Proteomes" id="UP000231293"/>
    </source>
</evidence>
<dbReference type="InterPro" id="IPR000888">
    <property type="entry name" value="RmlC-like"/>
</dbReference>
<dbReference type="CDD" id="cd00438">
    <property type="entry name" value="cupin_RmlC"/>
    <property type="match status" value="1"/>
</dbReference>
<dbReference type="GO" id="GO:0005829">
    <property type="term" value="C:cytosol"/>
    <property type="evidence" value="ECO:0007669"/>
    <property type="project" value="TreeGrafter"/>
</dbReference>
<name>A0A2N9WWQ4_9NEIS</name>
<dbReference type="SUPFAM" id="SSF51182">
    <property type="entry name" value="RmlC-like cupins"/>
    <property type="match status" value="1"/>
</dbReference>
<feature type="site" description="Participates in a stacking interaction with the thymidine ring of dTDP-4-oxo-6-deoxyglucose" evidence="6">
    <location>
        <position position="142"/>
    </location>
</feature>
<evidence type="ECO:0000256" key="7">
    <source>
        <dbReference type="RuleBase" id="RU364069"/>
    </source>
</evidence>
<comment type="similarity">
    <text evidence="7">Belongs to the dTDP-4-dehydrorhamnose 3,5-epimerase family.</text>
</comment>
<dbReference type="InterPro" id="IPR011051">
    <property type="entry name" value="RmlC_Cupin_sf"/>
</dbReference>
<dbReference type="RefSeq" id="WP_100113003.1">
    <property type="nucleotide sequence ID" value="NZ_MDVB01000004.1"/>
</dbReference>
<evidence type="ECO:0000256" key="3">
    <source>
        <dbReference type="ARBA" id="ARBA00012098"/>
    </source>
</evidence>
<dbReference type="UniPathway" id="UPA00124"/>
<comment type="function">
    <text evidence="2 7">Catalyzes the epimerization of the C3' and C5'positions of dTDP-6-deoxy-D-xylo-4-hexulose, forming dTDP-6-deoxy-L-lyxo-4-hexulose.</text>
</comment>
<keyword evidence="7" id="KW-0413">Isomerase</keyword>
<dbReference type="EC" id="5.1.3.13" evidence="3 7"/>
<dbReference type="PANTHER" id="PTHR21047">
    <property type="entry name" value="DTDP-6-DEOXY-D-GLUCOSE-3,5 EPIMERASE"/>
    <property type="match status" value="1"/>
</dbReference>
<protein>
    <recommendedName>
        <fullName evidence="4 7">dTDP-4-dehydrorhamnose 3,5-epimerase</fullName>
        <ecNumber evidence="3 7">5.1.3.13</ecNumber>
    </recommendedName>
    <alternativeName>
        <fullName evidence="7">Thymidine diphospho-4-keto-rhamnose 3,5-epimerase</fullName>
    </alternativeName>
</protein>
<dbReference type="GO" id="GO:0008830">
    <property type="term" value="F:dTDP-4-dehydrorhamnose 3,5-epimerase activity"/>
    <property type="evidence" value="ECO:0007669"/>
    <property type="project" value="UniProtKB-UniRule"/>
</dbReference>
<evidence type="ECO:0000256" key="5">
    <source>
        <dbReference type="PIRSR" id="PIRSR600888-1"/>
    </source>
</evidence>
<gene>
    <name evidence="8" type="ORF">BGI32_00940</name>
</gene>
<dbReference type="Pfam" id="PF00908">
    <property type="entry name" value="dTDP_sugar_isom"/>
    <property type="match status" value="1"/>
</dbReference>
<dbReference type="GO" id="GO:0019305">
    <property type="term" value="P:dTDP-rhamnose biosynthetic process"/>
    <property type="evidence" value="ECO:0007669"/>
    <property type="project" value="UniProtKB-UniRule"/>
</dbReference>
<evidence type="ECO:0000256" key="6">
    <source>
        <dbReference type="PIRSR" id="PIRSR600888-3"/>
    </source>
</evidence>
<dbReference type="AlphaFoldDB" id="A0A2N9WWQ4"/>
<evidence type="ECO:0000313" key="8">
    <source>
        <dbReference type="EMBL" id="PIT18659.1"/>
    </source>
</evidence>
<dbReference type="GO" id="GO:0000271">
    <property type="term" value="P:polysaccharide biosynthetic process"/>
    <property type="evidence" value="ECO:0007669"/>
    <property type="project" value="TreeGrafter"/>
</dbReference>
<dbReference type="PANTHER" id="PTHR21047:SF2">
    <property type="entry name" value="THYMIDINE DIPHOSPHO-4-KETO-RHAMNOSE 3,5-EPIMERASE"/>
    <property type="match status" value="1"/>
</dbReference>
<reference evidence="8 9" key="1">
    <citation type="journal article" date="2017" name="MBio">
        <title>Type VI secretion-mediated competition in the bee gut microbiome.</title>
        <authorList>
            <person name="Steele M.I."/>
            <person name="Kwong W.K."/>
            <person name="Powell J.E."/>
            <person name="Whiteley M."/>
            <person name="Moran N.A."/>
        </authorList>
    </citation>
    <scope>NUCLEOTIDE SEQUENCE [LARGE SCALE GENOMIC DNA]</scope>
    <source>
        <strain evidence="8 9">App2-2</strain>
    </source>
</reference>
<comment type="caution">
    <text evidence="8">The sequence shown here is derived from an EMBL/GenBank/DDBJ whole genome shotgun (WGS) entry which is preliminary data.</text>
</comment>
<comment type="catalytic activity">
    <reaction evidence="1 7">
        <text>dTDP-4-dehydro-6-deoxy-alpha-D-glucose = dTDP-4-dehydro-beta-L-rhamnose</text>
        <dbReference type="Rhea" id="RHEA:16969"/>
        <dbReference type="ChEBI" id="CHEBI:57649"/>
        <dbReference type="ChEBI" id="CHEBI:62830"/>
        <dbReference type="EC" id="5.1.3.13"/>
    </reaction>
</comment>